<protein>
    <submittedName>
        <fullName evidence="1">Uncharacterized protein</fullName>
    </submittedName>
</protein>
<dbReference type="EMBL" id="MUJZ01003497">
    <property type="protein sequence ID" value="OTF83483.1"/>
    <property type="molecule type" value="Genomic_DNA"/>
</dbReference>
<keyword evidence="2" id="KW-1185">Reference proteome</keyword>
<organism evidence="1 2">
    <name type="scientific">Euroglyphus maynei</name>
    <name type="common">Mayne's house dust mite</name>
    <dbReference type="NCBI Taxonomy" id="6958"/>
    <lineage>
        <taxon>Eukaryota</taxon>
        <taxon>Metazoa</taxon>
        <taxon>Ecdysozoa</taxon>
        <taxon>Arthropoda</taxon>
        <taxon>Chelicerata</taxon>
        <taxon>Arachnida</taxon>
        <taxon>Acari</taxon>
        <taxon>Acariformes</taxon>
        <taxon>Sarcoptiformes</taxon>
        <taxon>Astigmata</taxon>
        <taxon>Psoroptidia</taxon>
        <taxon>Analgoidea</taxon>
        <taxon>Pyroglyphidae</taxon>
        <taxon>Pyroglyphinae</taxon>
        <taxon>Euroglyphus</taxon>
    </lineage>
</organism>
<dbReference type="Proteomes" id="UP000194236">
    <property type="component" value="Unassembled WGS sequence"/>
</dbReference>
<proteinExistence type="predicted"/>
<evidence type="ECO:0000313" key="2">
    <source>
        <dbReference type="Proteomes" id="UP000194236"/>
    </source>
</evidence>
<accession>A0A1Y3BUM4</accession>
<evidence type="ECO:0000313" key="1">
    <source>
        <dbReference type="EMBL" id="OTF83483.1"/>
    </source>
</evidence>
<reference evidence="1 2" key="1">
    <citation type="submission" date="2017-03" db="EMBL/GenBank/DDBJ databases">
        <title>Genome Survey of Euroglyphus maynei.</title>
        <authorList>
            <person name="Arlian L.G."/>
            <person name="Morgan M.S."/>
            <person name="Rider S.D."/>
        </authorList>
    </citation>
    <scope>NUCLEOTIDE SEQUENCE [LARGE SCALE GENOMIC DNA]</scope>
    <source>
        <strain evidence="1">Arlian Lab</strain>
        <tissue evidence="1">Whole body</tissue>
    </source>
</reference>
<gene>
    <name evidence="1" type="ORF">BLA29_014730</name>
</gene>
<sequence length="52" mass="6482">MYLRWVIEPNITEEYLDRIRTMIEEESALKHRATKLRRLLQNLKQQQQQQQN</sequence>
<dbReference type="AlphaFoldDB" id="A0A1Y3BUM4"/>
<name>A0A1Y3BUM4_EURMA</name>
<comment type="caution">
    <text evidence="1">The sequence shown here is derived from an EMBL/GenBank/DDBJ whole genome shotgun (WGS) entry which is preliminary data.</text>
</comment>